<comment type="caution">
    <text evidence="1">The sequence shown here is derived from an EMBL/GenBank/DDBJ whole genome shotgun (WGS) entry which is preliminary data.</text>
</comment>
<dbReference type="EMBL" id="CM039430">
    <property type="protein sequence ID" value="KAI4344797.1"/>
    <property type="molecule type" value="Genomic_DNA"/>
</dbReference>
<protein>
    <submittedName>
        <fullName evidence="1">Uncharacterized protein</fullName>
    </submittedName>
</protein>
<proteinExistence type="predicted"/>
<sequence>MSAGSLREILAFLDDEDDDLIPVRSNNARVAGSGEFHNTGRGNQGIAGLKNTGYISGDGNGMFNRNHFGDIWNNNGYVNTGTQNIRGLVNNTGYVKGNYNGSIFYGGKPPKWM</sequence>
<gene>
    <name evidence="1" type="ORF">L6164_011986</name>
</gene>
<evidence type="ECO:0000313" key="2">
    <source>
        <dbReference type="Proteomes" id="UP000828941"/>
    </source>
</evidence>
<evidence type="ECO:0000313" key="1">
    <source>
        <dbReference type="EMBL" id="KAI4344797.1"/>
    </source>
</evidence>
<name>A0ACB9P8F8_BAUVA</name>
<accession>A0ACB9P8F8</accession>
<reference evidence="1 2" key="1">
    <citation type="journal article" date="2022" name="DNA Res.">
        <title>Chromosomal-level genome assembly of the orchid tree Bauhinia variegata (Leguminosae; Cercidoideae) supports the allotetraploid origin hypothesis of Bauhinia.</title>
        <authorList>
            <person name="Zhong Y."/>
            <person name="Chen Y."/>
            <person name="Zheng D."/>
            <person name="Pang J."/>
            <person name="Liu Y."/>
            <person name="Luo S."/>
            <person name="Meng S."/>
            <person name="Qian L."/>
            <person name="Wei D."/>
            <person name="Dai S."/>
            <person name="Zhou R."/>
        </authorList>
    </citation>
    <scope>NUCLEOTIDE SEQUENCE [LARGE SCALE GENOMIC DNA]</scope>
    <source>
        <strain evidence="1">BV-YZ2020</strain>
    </source>
</reference>
<dbReference type="Proteomes" id="UP000828941">
    <property type="component" value="Chromosome 5"/>
</dbReference>
<keyword evidence="2" id="KW-1185">Reference proteome</keyword>
<organism evidence="1 2">
    <name type="scientific">Bauhinia variegata</name>
    <name type="common">Purple orchid tree</name>
    <name type="synonym">Phanera variegata</name>
    <dbReference type="NCBI Taxonomy" id="167791"/>
    <lineage>
        <taxon>Eukaryota</taxon>
        <taxon>Viridiplantae</taxon>
        <taxon>Streptophyta</taxon>
        <taxon>Embryophyta</taxon>
        <taxon>Tracheophyta</taxon>
        <taxon>Spermatophyta</taxon>
        <taxon>Magnoliopsida</taxon>
        <taxon>eudicotyledons</taxon>
        <taxon>Gunneridae</taxon>
        <taxon>Pentapetalae</taxon>
        <taxon>rosids</taxon>
        <taxon>fabids</taxon>
        <taxon>Fabales</taxon>
        <taxon>Fabaceae</taxon>
        <taxon>Cercidoideae</taxon>
        <taxon>Cercideae</taxon>
        <taxon>Bauhiniinae</taxon>
        <taxon>Bauhinia</taxon>
    </lineage>
</organism>